<accession>A0A914Y9A0</accession>
<keyword evidence="1" id="KW-1133">Transmembrane helix</keyword>
<keyword evidence="1" id="KW-0472">Membrane</keyword>
<sequence>MLKYCYAQDRSFTFRNSNFLGVRISIWTIFGLFLEAFLNFSHLCLFPFSFFTSDTLLFFPTSNLPNYYGFELRIIVLITVILQMCILPFGFIGFLILNRRIFLFTTIFTIFQCILFIIFGLVAISYHTVTFTRPLKFLGIQLLLSLPIHLFCSIIFINFTKFAQFYSESMKNNYDFGNFVERSYLALKKQKNQLDRRSRGKGFSKR</sequence>
<protein>
    <submittedName>
        <fullName evidence="3">Uncharacterized protein</fullName>
    </submittedName>
</protein>
<dbReference type="WBParaSite" id="PSU_v2.g14121.t1">
    <property type="protein sequence ID" value="PSU_v2.g14121.t1"/>
    <property type="gene ID" value="PSU_v2.g14121"/>
</dbReference>
<evidence type="ECO:0000313" key="3">
    <source>
        <dbReference type="WBParaSite" id="PSU_v2.g14121.t1"/>
    </source>
</evidence>
<feature type="transmembrane region" description="Helical" evidence="1">
    <location>
        <begin position="138"/>
        <end position="160"/>
    </location>
</feature>
<keyword evidence="1" id="KW-0812">Transmembrane</keyword>
<evidence type="ECO:0000313" key="2">
    <source>
        <dbReference type="Proteomes" id="UP000887577"/>
    </source>
</evidence>
<organism evidence="2 3">
    <name type="scientific">Panagrolaimus superbus</name>
    <dbReference type="NCBI Taxonomy" id="310955"/>
    <lineage>
        <taxon>Eukaryota</taxon>
        <taxon>Metazoa</taxon>
        <taxon>Ecdysozoa</taxon>
        <taxon>Nematoda</taxon>
        <taxon>Chromadorea</taxon>
        <taxon>Rhabditida</taxon>
        <taxon>Tylenchina</taxon>
        <taxon>Panagrolaimomorpha</taxon>
        <taxon>Panagrolaimoidea</taxon>
        <taxon>Panagrolaimidae</taxon>
        <taxon>Panagrolaimus</taxon>
    </lineage>
</organism>
<feature type="transmembrane region" description="Helical" evidence="1">
    <location>
        <begin position="101"/>
        <end position="126"/>
    </location>
</feature>
<name>A0A914Y9A0_9BILA</name>
<evidence type="ECO:0000256" key="1">
    <source>
        <dbReference type="SAM" id="Phobius"/>
    </source>
</evidence>
<dbReference type="Proteomes" id="UP000887577">
    <property type="component" value="Unplaced"/>
</dbReference>
<keyword evidence="2" id="KW-1185">Reference proteome</keyword>
<proteinExistence type="predicted"/>
<reference evidence="3" key="1">
    <citation type="submission" date="2022-11" db="UniProtKB">
        <authorList>
            <consortium name="WormBaseParasite"/>
        </authorList>
    </citation>
    <scope>IDENTIFICATION</scope>
</reference>
<feature type="transmembrane region" description="Helical" evidence="1">
    <location>
        <begin position="20"/>
        <end position="52"/>
    </location>
</feature>
<dbReference type="AlphaFoldDB" id="A0A914Y9A0"/>
<feature type="transmembrane region" description="Helical" evidence="1">
    <location>
        <begin position="72"/>
        <end position="94"/>
    </location>
</feature>